<dbReference type="AlphaFoldDB" id="E6MIF7"/>
<organism evidence="2 3">
    <name type="scientific">Pseudoramibacter alactolyticus ATCC 23263</name>
    <dbReference type="NCBI Taxonomy" id="887929"/>
    <lineage>
        <taxon>Bacteria</taxon>
        <taxon>Bacillati</taxon>
        <taxon>Bacillota</taxon>
        <taxon>Clostridia</taxon>
        <taxon>Eubacteriales</taxon>
        <taxon>Eubacteriaceae</taxon>
        <taxon>Pseudoramibacter</taxon>
    </lineage>
</organism>
<protein>
    <submittedName>
        <fullName evidence="2">Uncharacterized protein</fullName>
    </submittedName>
</protein>
<reference evidence="2 3" key="1">
    <citation type="submission" date="2010-12" db="EMBL/GenBank/DDBJ databases">
        <authorList>
            <person name="Muzny D."/>
            <person name="Qin X."/>
            <person name="Deng J."/>
            <person name="Jiang H."/>
            <person name="Liu Y."/>
            <person name="Qu J."/>
            <person name="Song X.-Z."/>
            <person name="Zhang L."/>
            <person name="Thornton R."/>
            <person name="Coyle M."/>
            <person name="Francisco L."/>
            <person name="Jackson L."/>
            <person name="Javaid M."/>
            <person name="Korchina V."/>
            <person name="Kovar C."/>
            <person name="Mata R."/>
            <person name="Mathew T."/>
            <person name="Ngo R."/>
            <person name="Nguyen L."/>
            <person name="Nguyen N."/>
            <person name="Okwuonu G."/>
            <person name="Ongeri F."/>
            <person name="Pham C."/>
            <person name="Simmons D."/>
            <person name="Wilczek-Boney K."/>
            <person name="Hale W."/>
            <person name="Jakkamsetti A."/>
            <person name="Pham P."/>
            <person name="Ruth R."/>
            <person name="San Lucas F."/>
            <person name="Warren J."/>
            <person name="Zhang J."/>
            <person name="Zhao Z."/>
            <person name="Zhou C."/>
            <person name="Zhu D."/>
            <person name="Lee S."/>
            <person name="Bess C."/>
            <person name="Blankenburg K."/>
            <person name="Forbes L."/>
            <person name="Fu Q."/>
            <person name="Gubbala S."/>
            <person name="Hirani K."/>
            <person name="Jayaseelan J.C."/>
            <person name="Lara F."/>
            <person name="Munidasa M."/>
            <person name="Palculict T."/>
            <person name="Patil S."/>
            <person name="Pu L.-L."/>
            <person name="Saada N."/>
            <person name="Tang L."/>
            <person name="Weissenberger G."/>
            <person name="Zhu Y."/>
            <person name="Hemphill L."/>
            <person name="Shang Y."/>
            <person name="Youmans B."/>
            <person name="Ayvaz T."/>
            <person name="Ross M."/>
            <person name="Santibanez J."/>
            <person name="Aqrawi P."/>
            <person name="Gross S."/>
            <person name="Joshi V."/>
            <person name="Fowler G."/>
            <person name="Nazareth L."/>
            <person name="Reid J."/>
            <person name="Worley K."/>
            <person name="Petrosino J."/>
            <person name="Highlander S."/>
            <person name="Gibbs R."/>
        </authorList>
    </citation>
    <scope>NUCLEOTIDE SEQUENCE [LARGE SCALE GENOMIC DNA]</scope>
    <source>
        <strain evidence="2 3">ATCC 23263</strain>
    </source>
</reference>
<comment type="caution">
    <text evidence="2">The sequence shown here is derived from an EMBL/GenBank/DDBJ whole genome shotgun (WGS) entry which is preliminary data.</text>
</comment>
<proteinExistence type="predicted"/>
<dbReference type="Proteomes" id="UP000004754">
    <property type="component" value="Unassembled WGS sequence"/>
</dbReference>
<feature type="compositionally biased region" description="Gly residues" evidence="1">
    <location>
        <begin position="62"/>
        <end position="71"/>
    </location>
</feature>
<dbReference type="EMBL" id="AEQN01000023">
    <property type="protein sequence ID" value="EFV01053.1"/>
    <property type="molecule type" value="Genomic_DNA"/>
</dbReference>
<dbReference type="HOGENOM" id="CLU_2736921_0_0_9"/>
<evidence type="ECO:0000313" key="3">
    <source>
        <dbReference type="Proteomes" id="UP000004754"/>
    </source>
</evidence>
<keyword evidence="3" id="KW-1185">Reference proteome</keyword>
<evidence type="ECO:0000256" key="1">
    <source>
        <dbReference type="SAM" id="MobiDB-lite"/>
    </source>
</evidence>
<sequence>MARPFCVDAFKYITMRKRHRSFSEKSIKIGRSTQKEQHAQIGVQNGVGQEVKIDDGDSARGIGSGEGPFGI</sequence>
<dbReference type="RefSeq" id="WP_006599214.1">
    <property type="nucleotide sequence ID" value="NZ_GL622359.1"/>
</dbReference>
<feature type="region of interest" description="Disordered" evidence="1">
    <location>
        <begin position="48"/>
        <end position="71"/>
    </location>
</feature>
<evidence type="ECO:0000313" key="2">
    <source>
        <dbReference type="EMBL" id="EFV01053.1"/>
    </source>
</evidence>
<gene>
    <name evidence="2" type="ORF">HMP0721_1792</name>
</gene>
<accession>E6MIF7</accession>
<name>E6MIF7_9FIRM</name>